<dbReference type="OrthoDB" id="9514740at2759"/>
<keyword evidence="2" id="KW-1185">Reference proteome</keyword>
<evidence type="ECO:0000313" key="2">
    <source>
        <dbReference type="Proteomes" id="UP000053424"/>
    </source>
</evidence>
<reference evidence="2" key="2">
    <citation type="submission" date="2015-01" db="EMBL/GenBank/DDBJ databases">
        <title>Evolutionary Origins and Diversification of the Mycorrhizal Mutualists.</title>
        <authorList>
            <consortium name="DOE Joint Genome Institute"/>
            <consortium name="Mycorrhizal Genomics Consortium"/>
            <person name="Kohler A."/>
            <person name="Kuo A."/>
            <person name="Nagy L.G."/>
            <person name="Floudas D."/>
            <person name="Copeland A."/>
            <person name="Barry K.W."/>
            <person name="Cichocki N."/>
            <person name="Veneault-Fourrey C."/>
            <person name="LaButti K."/>
            <person name="Lindquist E.A."/>
            <person name="Lipzen A."/>
            <person name="Lundell T."/>
            <person name="Morin E."/>
            <person name="Murat C."/>
            <person name="Riley R."/>
            <person name="Ohm R."/>
            <person name="Sun H."/>
            <person name="Tunlid A."/>
            <person name="Henrissat B."/>
            <person name="Grigoriev I.V."/>
            <person name="Hibbett D.S."/>
            <person name="Martin F."/>
        </authorList>
    </citation>
    <scope>NUCLEOTIDE SEQUENCE [LARGE SCALE GENOMIC DNA]</scope>
    <source>
        <strain evidence="2">h7</strain>
    </source>
</reference>
<name>A0A0C3C2F1_HEBCY</name>
<sequence>CRDIANKQTPLILEVPKDHVTYEMVERSFTSSWKFGTQIPVIRRIFKIIEDEAALQSYDKYKKAVGNEVSTYCGTMRKCTLGAYGNTKLCSDDTCGICSILKTLFKAGLGNSTGAFGPGVYSSSASNKAYSYTNSGAGVMLLAKVVLGTVRTVNSWNEVLACPRGFNSVVFDRQNGWLNETVVYSDDAIRPDFLIVF</sequence>
<feature type="non-terminal residue" evidence="1">
    <location>
        <position position="1"/>
    </location>
</feature>
<organism evidence="1 2">
    <name type="scientific">Hebeloma cylindrosporum</name>
    <dbReference type="NCBI Taxonomy" id="76867"/>
    <lineage>
        <taxon>Eukaryota</taxon>
        <taxon>Fungi</taxon>
        <taxon>Dikarya</taxon>
        <taxon>Basidiomycota</taxon>
        <taxon>Agaricomycotina</taxon>
        <taxon>Agaricomycetes</taxon>
        <taxon>Agaricomycetidae</taxon>
        <taxon>Agaricales</taxon>
        <taxon>Agaricineae</taxon>
        <taxon>Hymenogastraceae</taxon>
        <taxon>Hebeloma</taxon>
    </lineage>
</organism>
<dbReference type="Proteomes" id="UP000053424">
    <property type="component" value="Unassembled WGS sequence"/>
</dbReference>
<dbReference type="PANTHER" id="PTHR31681">
    <property type="entry name" value="C2H2-LIKE ZINC FINGER PROTEIN"/>
    <property type="match status" value="1"/>
</dbReference>
<protein>
    <submittedName>
        <fullName evidence="1">Uncharacterized protein</fullName>
    </submittedName>
</protein>
<accession>A0A0C3C2F1</accession>
<reference evidence="1 2" key="1">
    <citation type="submission" date="2014-04" db="EMBL/GenBank/DDBJ databases">
        <authorList>
            <consortium name="DOE Joint Genome Institute"/>
            <person name="Kuo A."/>
            <person name="Gay G."/>
            <person name="Dore J."/>
            <person name="Kohler A."/>
            <person name="Nagy L.G."/>
            <person name="Floudas D."/>
            <person name="Copeland A."/>
            <person name="Barry K.W."/>
            <person name="Cichocki N."/>
            <person name="Veneault-Fourrey C."/>
            <person name="LaButti K."/>
            <person name="Lindquist E.A."/>
            <person name="Lipzen A."/>
            <person name="Lundell T."/>
            <person name="Morin E."/>
            <person name="Murat C."/>
            <person name="Sun H."/>
            <person name="Tunlid A."/>
            <person name="Henrissat B."/>
            <person name="Grigoriev I.V."/>
            <person name="Hibbett D.S."/>
            <person name="Martin F."/>
            <person name="Nordberg H.P."/>
            <person name="Cantor M.N."/>
            <person name="Hua S.X."/>
        </authorList>
    </citation>
    <scope>NUCLEOTIDE SEQUENCE [LARGE SCALE GENOMIC DNA]</scope>
    <source>
        <strain evidence="2">h7</strain>
    </source>
</reference>
<dbReference type="PANTHER" id="PTHR31681:SF3">
    <property type="entry name" value="OS04G0690100 PROTEIN"/>
    <property type="match status" value="1"/>
</dbReference>
<dbReference type="HOGENOM" id="CLU_039434_2_0_1"/>
<evidence type="ECO:0000313" key="1">
    <source>
        <dbReference type="EMBL" id="KIM38464.1"/>
    </source>
</evidence>
<dbReference type="EMBL" id="KN831790">
    <property type="protein sequence ID" value="KIM38464.1"/>
    <property type="molecule type" value="Genomic_DNA"/>
</dbReference>
<feature type="non-terminal residue" evidence="1">
    <location>
        <position position="197"/>
    </location>
</feature>
<dbReference type="SUPFAM" id="SSF56399">
    <property type="entry name" value="ADP-ribosylation"/>
    <property type="match status" value="1"/>
</dbReference>
<gene>
    <name evidence="1" type="ORF">M413DRAFT_51825</name>
</gene>
<dbReference type="AlphaFoldDB" id="A0A0C3C2F1"/>
<dbReference type="Gene3D" id="3.90.228.10">
    <property type="match status" value="1"/>
</dbReference>
<proteinExistence type="predicted"/>